<proteinExistence type="predicted"/>
<evidence type="ECO:0000313" key="3">
    <source>
        <dbReference type="Proteomes" id="UP000293535"/>
    </source>
</evidence>
<evidence type="ECO:0000256" key="1">
    <source>
        <dbReference type="SAM" id="MobiDB-lite"/>
    </source>
</evidence>
<gene>
    <name evidence="2" type="ORF">ELS20_07925</name>
</gene>
<comment type="caution">
    <text evidence="2">The sequence shown here is derived from an EMBL/GenBank/DDBJ whole genome shotgun (WGS) entry which is preliminary data.</text>
</comment>
<protein>
    <submittedName>
        <fullName evidence="2">Uncharacterized protein</fullName>
    </submittedName>
</protein>
<organism evidence="2 3">
    <name type="scientific">Haloarcula hispanica</name>
    <dbReference type="NCBI Taxonomy" id="51589"/>
    <lineage>
        <taxon>Archaea</taxon>
        <taxon>Methanobacteriati</taxon>
        <taxon>Methanobacteriota</taxon>
        <taxon>Stenosarchaea group</taxon>
        <taxon>Halobacteria</taxon>
        <taxon>Halobacteriales</taxon>
        <taxon>Haloarculaceae</taxon>
        <taxon>Haloarcula</taxon>
    </lineage>
</organism>
<feature type="region of interest" description="Disordered" evidence="1">
    <location>
        <begin position="45"/>
        <end position="66"/>
    </location>
</feature>
<dbReference type="AlphaFoldDB" id="A0A482TAA6"/>
<accession>A0A482TAA6</accession>
<dbReference type="EMBL" id="RZIG01000002">
    <property type="protein sequence ID" value="RYJ09937.1"/>
    <property type="molecule type" value="Genomic_DNA"/>
</dbReference>
<dbReference type="RefSeq" id="WP_129755390.1">
    <property type="nucleotide sequence ID" value="NZ_JAFKAA010000002.1"/>
</dbReference>
<evidence type="ECO:0000313" key="2">
    <source>
        <dbReference type="EMBL" id="RYJ09937.1"/>
    </source>
</evidence>
<reference evidence="2 3" key="1">
    <citation type="submission" date="2018-12" db="EMBL/GenBank/DDBJ databases">
        <title>Draft genome sequence of Haloarcula hispinica strain 18.1, an halophilic archaeon isolated from Chott El Jerid of Southern Tunisia.</title>
        <authorList>
            <person name="Najjari A."/>
            <person name="Ben Dhia O."/>
            <person name="Ferjani R."/>
            <person name="Mahjoubi M."/>
            <person name="Sghaier H."/>
            <person name="Elshahed M."/>
            <person name="Ouzari H.I."/>
            <person name="Cherid A."/>
            <person name="Youssef N."/>
        </authorList>
    </citation>
    <scope>NUCLEOTIDE SEQUENCE [LARGE SCALE GENOMIC DNA]</scope>
    <source>
        <strain evidence="2 3">18.1</strain>
    </source>
</reference>
<dbReference type="Proteomes" id="UP000293535">
    <property type="component" value="Unassembled WGS sequence"/>
</dbReference>
<sequence length="115" mass="12290">MPTVEKTEGGRVTVRGIGEFGLGDQVEVSKDDAAYLCDERADFERVDDAAEEDGASDEANPPFDPSASTVDEIEAALEETNHHPVALQALLDAEKDGKNRDTAVEAIEAALSEED</sequence>
<dbReference type="SMR" id="A0A482TAA6"/>
<name>A0A482TAA6_HALHI</name>